<evidence type="ECO:0000313" key="4">
    <source>
        <dbReference type="Proteomes" id="UP000476332"/>
    </source>
</evidence>
<dbReference type="GO" id="GO:0016740">
    <property type="term" value="F:transferase activity"/>
    <property type="evidence" value="ECO:0007669"/>
    <property type="project" value="UniProtKB-KW"/>
</dbReference>
<dbReference type="NCBIfam" id="NF001136">
    <property type="entry name" value="PRK00142.1-4"/>
    <property type="match status" value="1"/>
</dbReference>
<dbReference type="InterPro" id="IPR036873">
    <property type="entry name" value="Rhodanese-like_dom_sf"/>
</dbReference>
<dbReference type="EC" id="1.14.-.-" evidence="1"/>
<evidence type="ECO:0000313" key="3">
    <source>
        <dbReference type="EMBL" id="NDV87869.1"/>
    </source>
</evidence>
<organism evidence="3 4">
    <name type="scientific">Aurantimonas aggregata</name>
    <dbReference type="NCBI Taxonomy" id="2047720"/>
    <lineage>
        <taxon>Bacteria</taxon>
        <taxon>Pseudomonadati</taxon>
        <taxon>Pseudomonadota</taxon>
        <taxon>Alphaproteobacteria</taxon>
        <taxon>Hyphomicrobiales</taxon>
        <taxon>Aurantimonadaceae</taxon>
        <taxon>Aurantimonas</taxon>
    </lineage>
</organism>
<dbReference type="GO" id="GO:0016705">
    <property type="term" value="F:oxidoreductase activity, acting on paired donors, with incorporation or reduction of molecular oxygen"/>
    <property type="evidence" value="ECO:0007669"/>
    <property type="project" value="UniProtKB-UniRule"/>
</dbReference>
<dbReference type="Proteomes" id="UP000476332">
    <property type="component" value="Unassembled WGS sequence"/>
</dbReference>
<dbReference type="CDD" id="cd01518">
    <property type="entry name" value="RHOD_YceA"/>
    <property type="match status" value="1"/>
</dbReference>
<dbReference type="InterPro" id="IPR001763">
    <property type="entry name" value="Rhodanese-like_dom"/>
</dbReference>
<dbReference type="SMART" id="SM00450">
    <property type="entry name" value="RHOD"/>
    <property type="match status" value="1"/>
</dbReference>
<comment type="function">
    <text evidence="1">Catalyzes oxygen-dependent 5-hydroxyuridine (ho5U) modification at position 34 in tRNAs.</text>
</comment>
<dbReference type="Pfam" id="PF00581">
    <property type="entry name" value="Rhodanese"/>
    <property type="match status" value="1"/>
</dbReference>
<dbReference type="AlphaFoldDB" id="A0A6L9MJ54"/>
<dbReference type="EMBL" id="JAAAMJ010000011">
    <property type="protein sequence ID" value="NDV87869.1"/>
    <property type="molecule type" value="Genomic_DNA"/>
</dbReference>
<proteinExistence type="inferred from homology"/>
<keyword evidence="4" id="KW-1185">Reference proteome</keyword>
<protein>
    <recommendedName>
        <fullName evidence="1">tRNA uridine(34) hydroxylase</fullName>
        <ecNumber evidence="1">1.14.-.-</ecNumber>
    </recommendedName>
    <alternativeName>
        <fullName evidence="1">tRNA hydroxylation protein O</fullName>
    </alternativeName>
</protein>
<dbReference type="GO" id="GO:0006400">
    <property type="term" value="P:tRNA modification"/>
    <property type="evidence" value="ECO:0007669"/>
    <property type="project" value="UniProtKB-UniRule"/>
</dbReference>
<dbReference type="SUPFAM" id="SSF52821">
    <property type="entry name" value="Rhodanese/Cell cycle control phosphatase"/>
    <property type="match status" value="1"/>
</dbReference>
<evidence type="ECO:0000256" key="1">
    <source>
        <dbReference type="HAMAP-Rule" id="MF_00469"/>
    </source>
</evidence>
<dbReference type="InterPro" id="IPR020936">
    <property type="entry name" value="TrhO"/>
</dbReference>
<evidence type="ECO:0000259" key="2">
    <source>
        <dbReference type="PROSITE" id="PS50206"/>
    </source>
</evidence>
<sequence>MTLTVATFYRFVPLDDLPSLQPALQAACVENGLRGTILIASEGINGTLAGPADGIEAMLGDLDERCGVRSGEVKLSQAEEWPFARLKIRIRPEIITMRAPEADPAVLAGTYVEPADWNALLADPDVLLLDTRNRYETKVGTFAGAVDPGLDNFTDFKAFVESALDPALHTKVAMFCTGGIRCEKASAFMRAKGFPEVFHLKGGILQYLEDVPEADSRWQGECYVFDGRVAVGHGLAPTGWTACFGCGNPLSPEDLRAPEYEPGVSCPACIDDLTPEKAASLRERQRQMLAS</sequence>
<keyword evidence="1" id="KW-0819">tRNA processing</keyword>
<dbReference type="Pfam" id="PF17773">
    <property type="entry name" value="UPF0176_N"/>
    <property type="match status" value="1"/>
</dbReference>
<name>A0A6L9MJ54_9HYPH</name>
<reference evidence="3 4" key="1">
    <citation type="submission" date="2020-01" db="EMBL/GenBank/DDBJ databases">
        <title>Genomes of bacteria type strains.</title>
        <authorList>
            <person name="Chen J."/>
            <person name="Zhu S."/>
            <person name="Chen J."/>
        </authorList>
    </citation>
    <scope>NUCLEOTIDE SEQUENCE [LARGE SCALE GENOMIC DNA]</scope>
    <source>
        <strain evidence="3 4">KCTC 52919</strain>
    </source>
</reference>
<comment type="caution">
    <text evidence="3">The sequence shown here is derived from an EMBL/GenBank/DDBJ whole genome shotgun (WGS) entry which is preliminary data.</text>
</comment>
<dbReference type="Gene3D" id="3.40.250.10">
    <property type="entry name" value="Rhodanese-like domain"/>
    <property type="match status" value="1"/>
</dbReference>
<accession>A0A6L9MJ54</accession>
<dbReference type="HAMAP" id="MF_00469">
    <property type="entry name" value="TrhO"/>
    <property type="match status" value="1"/>
</dbReference>
<feature type="domain" description="Rhodanese" evidence="2">
    <location>
        <begin position="122"/>
        <end position="216"/>
    </location>
</feature>
<dbReference type="PANTHER" id="PTHR43268:SF3">
    <property type="entry name" value="RHODANESE-LIKE DOMAIN-CONTAINING PROTEIN 7-RELATED"/>
    <property type="match status" value="1"/>
</dbReference>
<comment type="similarity">
    <text evidence="1">Belongs to the TrhO family.</text>
</comment>
<dbReference type="PROSITE" id="PS50206">
    <property type="entry name" value="RHODANESE_3"/>
    <property type="match status" value="1"/>
</dbReference>
<comment type="catalytic activity">
    <reaction evidence="1">
        <text>uridine(34) in tRNA + AH2 + O2 = 5-hydroxyuridine(34) in tRNA + A + H2O</text>
        <dbReference type="Rhea" id="RHEA:64224"/>
        <dbReference type="Rhea" id="RHEA-COMP:11727"/>
        <dbReference type="Rhea" id="RHEA-COMP:13381"/>
        <dbReference type="ChEBI" id="CHEBI:13193"/>
        <dbReference type="ChEBI" id="CHEBI:15377"/>
        <dbReference type="ChEBI" id="CHEBI:15379"/>
        <dbReference type="ChEBI" id="CHEBI:17499"/>
        <dbReference type="ChEBI" id="CHEBI:65315"/>
        <dbReference type="ChEBI" id="CHEBI:136877"/>
    </reaction>
</comment>
<dbReference type="InterPro" id="IPR040503">
    <property type="entry name" value="TRHO_N"/>
</dbReference>
<gene>
    <name evidence="1" type="primary">trhO</name>
    <name evidence="3" type="ORF">GTW51_14270</name>
</gene>
<dbReference type="RefSeq" id="WP_163044698.1">
    <property type="nucleotide sequence ID" value="NZ_JAAAMJ010000011.1"/>
</dbReference>
<dbReference type="PANTHER" id="PTHR43268">
    <property type="entry name" value="THIOSULFATE SULFURTRANSFERASE/RHODANESE-LIKE DOMAIN-CONTAINING PROTEIN 2"/>
    <property type="match status" value="1"/>
</dbReference>
<dbReference type="Gene3D" id="3.30.70.100">
    <property type="match status" value="1"/>
</dbReference>
<keyword evidence="1" id="KW-0560">Oxidoreductase</keyword>
<keyword evidence="3" id="KW-0808">Transferase</keyword>